<dbReference type="AlphaFoldDB" id="A0A2Y9BC44"/>
<name>A0A2Y9BC44_9FIRM</name>
<dbReference type="EMBL" id="QGDL01000005">
    <property type="protein sequence ID" value="PWJ29707.1"/>
    <property type="molecule type" value="Genomic_DNA"/>
</dbReference>
<evidence type="ECO:0000313" key="1">
    <source>
        <dbReference type="EMBL" id="PWJ29707.1"/>
    </source>
</evidence>
<keyword evidence="2" id="KW-1185">Reference proteome</keyword>
<accession>A0A2Y9BC44</accession>
<dbReference type="Proteomes" id="UP000245845">
    <property type="component" value="Unassembled WGS sequence"/>
</dbReference>
<protein>
    <submittedName>
        <fullName evidence="1">Uncharacterized protein</fullName>
    </submittedName>
</protein>
<reference evidence="1 2" key="1">
    <citation type="submission" date="2018-05" db="EMBL/GenBank/DDBJ databases">
        <title>The Hungate 1000. A catalogue of reference genomes from the rumen microbiome.</title>
        <authorList>
            <person name="Kelly W."/>
        </authorList>
    </citation>
    <scope>NUCLEOTIDE SEQUENCE [LARGE SCALE GENOMIC DNA]</scope>
    <source>
        <strain evidence="1 2">NLAE-zl-C242</strain>
    </source>
</reference>
<dbReference type="RefSeq" id="WP_109730859.1">
    <property type="nucleotide sequence ID" value="NZ_BAAACK010000018.1"/>
</dbReference>
<proteinExistence type="predicted"/>
<sequence>MRRDLRKEVKIGLLVCAGTLTMEQFFAVPEFIKCVMLGIGICFELIGLLSEEKYQRLKAKKKELFRFRQGADKNHDKT</sequence>
<evidence type="ECO:0000313" key="2">
    <source>
        <dbReference type="Proteomes" id="UP000245845"/>
    </source>
</evidence>
<organism evidence="1 2">
    <name type="scientific">Faecalicatena orotica</name>
    <dbReference type="NCBI Taxonomy" id="1544"/>
    <lineage>
        <taxon>Bacteria</taxon>
        <taxon>Bacillati</taxon>
        <taxon>Bacillota</taxon>
        <taxon>Clostridia</taxon>
        <taxon>Lachnospirales</taxon>
        <taxon>Lachnospiraceae</taxon>
        <taxon>Faecalicatena</taxon>
    </lineage>
</organism>
<comment type="caution">
    <text evidence="1">The sequence shown here is derived from an EMBL/GenBank/DDBJ whole genome shotgun (WGS) entry which is preliminary data.</text>
</comment>
<gene>
    <name evidence="1" type="ORF">A8806_1057</name>
</gene>
<dbReference type="OrthoDB" id="2087549at2"/>